<evidence type="ECO:0000313" key="4">
    <source>
        <dbReference type="Proteomes" id="UP001178461"/>
    </source>
</evidence>
<comment type="similarity">
    <text evidence="1">Belongs to the FAM122 family.</text>
</comment>
<protein>
    <recommendedName>
        <fullName evidence="5">Family with sequence similarity 122B</fullName>
    </recommendedName>
</protein>
<dbReference type="AlphaFoldDB" id="A0AA35LNT3"/>
<reference evidence="3" key="1">
    <citation type="submission" date="2022-12" db="EMBL/GenBank/DDBJ databases">
        <authorList>
            <person name="Alioto T."/>
            <person name="Alioto T."/>
            <person name="Gomez Garrido J."/>
        </authorList>
    </citation>
    <scope>NUCLEOTIDE SEQUENCE</scope>
</reference>
<keyword evidence="4" id="KW-1185">Reference proteome</keyword>
<sequence length="339" mass="38527">MRNRCREQLRPDARTRRGRHAQEQRDACVKGRPASLPAAGRFKPTGLPASNAVLRRDARAEANVRMREGPARRFPSFRPAAGRSSCQRMRNAYRLAGLRLRRRSDAAPAAKLRRRRRRAGGGASSAGDNSQVFQPHVLRTLWNSTTVVNRHSMLVSSSTICIPSSRLHQIRREEGVDLMNREAAHEREVQTALQISQSWEESLSLSDNDLDKSEKSSSPKRIDFIPISPAPSPTRGIGKQEEPESNQLHPAQRSWSHQKERKNGNRKPAEETFPRNHQHSFSRRDPPVRPQLMFVLGRPRRELQQCQAFLRLPGQRRRGGSTCCAIRTPFILMDDLSPK</sequence>
<accession>A0AA35LNT3</accession>
<dbReference type="PANTHER" id="PTHR22227">
    <property type="entry name" value="FAMILY WITH SEQUENCE SIMILARITY 122B ISOFORM X1"/>
    <property type="match status" value="1"/>
</dbReference>
<dbReference type="Proteomes" id="UP001178461">
    <property type="component" value="Chromosome W"/>
</dbReference>
<evidence type="ECO:0000256" key="2">
    <source>
        <dbReference type="SAM" id="MobiDB-lite"/>
    </source>
</evidence>
<evidence type="ECO:0000256" key="1">
    <source>
        <dbReference type="ARBA" id="ARBA00006725"/>
    </source>
</evidence>
<dbReference type="EMBL" id="OX395145">
    <property type="protein sequence ID" value="CAI5799333.1"/>
    <property type="molecule type" value="Genomic_DNA"/>
</dbReference>
<evidence type="ECO:0008006" key="5">
    <source>
        <dbReference type="Google" id="ProtNLM"/>
    </source>
</evidence>
<feature type="compositionally biased region" description="Polar residues" evidence="2">
    <location>
        <begin position="245"/>
        <end position="255"/>
    </location>
</feature>
<feature type="compositionally biased region" description="Basic and acidic residues" evidence="2">
    <location>
        <begin position="209"/>
        <end position="223"/>
    </location>
</feature>
<gene>
    <name evidence="3" type="ORF">PODLI_1B013355</name>
</gene>
<organism evidence="3 4">
    <name type="scientific">Podarcis lilfordi</name>
    <name type="common">Lilford's wall lizard</name>
    <dbReference type="NCBI Taxonomy" id="74358"/>
    <lineage>
        <taxon>Eukaryota</taxon>
        <taxon>Metazoa</taxon>
        <taxon>Chordata</taxon>
        <taxon>Craniata</taxon>
        <taxon>Vertebrata</taxon>
        <taxon>Euteleostomi</taxon>
        <taxon>Lepidosauria</taxon>
        <taxon>Squamata</taxon>
        <taxon>Bifurcata</taxon>
        <taxon>Unidentata</taxon>
        <taxon>Episquamata</taxon>
        <taxon>Laterata</taxon>
        <taxon>Lacertibaenia</taxon>
        <taxon>Lacertidae</taxon>
        <taxon>Podarcis</taxon>
    </lineage>
</organism>
<dbReference type="InterPro" id="IPR026716">
    <property type="entry name" value="PBIR1/2/3"/>
</dbReference>
<feature type="region of interest" description="Disordered" evidence="2">
    <location>
        <begin position="1"/>
        <end position="49"/>
    </location>
</feature>
<proteinExistence type="inferred from homology"/>
<dbReference type="GO" id="GO:0004865">
    <property type="term" value="F:protein serine/threonine phosphatase inhibitor activity"/>
    <property type="evidence" value="ECO:0007669"/>
    <property type="project" value="InterPro"/>
</dbReference>
<feature type="region of interest" description="Disordered" evidence="2">
    <location>
        <begin position="201"/>
        <end position="286"/>
    </location>
</feature>
<name>A0AA35LNT3_9SAUR</name>
<dbReference type="PANTHER" id="PTHR22227:SF1">
    <property type="entry name" value="PABIR FAMILY MEMBER 2"/>
    <property type="match status" value="1"/>
</dbReference>
<feature type="region of interest" description="Disordered" evidence="2">
    <location>
        <begin position="104"/>
        <end position="130"/>
    </location>
</feature>
<evidence type="ECO:0000313" key="3">
    <source>
        <dbReference type="EMBL" id="CAI5799333.1"/>
    </source>
</evidence>
<feature type="compositionally biased region" description="Basic and acidic residues" evidence="2">
    <location>
        <begin position="257"/>
        <end position="274"/>
    </location>
</feature>
<feature type="compositionally biased region" description="Basic and acidic residues" evidence="2">
    <location>
        <begin position="1"/>
        <end position="29"/>
    </location>
</feature>